<organism evidence="9 10">
    <name type="scientific">Artemia franciscana</name>
    <name type="common">Brine shrimp</name>
    <name type="synonym">Artemia sanfranciscana</name>
    <dbReference type="NCBI Taxonomy" id="6661"/>
    <lineage>
        <taxon>Eukaryota</taxon>
        <taxon>Metazoa</taxon>
        <taxon>Ecdysozoa</taxon>
        <taxon>Arthropoda</taxon>
        <taxon>Crustacea</taxon>
        <taxon>Branchiopoda</taxon>
        <taxon>Anostraca</taxon>
        <taxon>Artemiidae</taxon>
        <taxon>Artemia</taxon>
    </lineage>
</organism>
<accession>A0AA88H0Y3</accession>
<keyword evidence="7" id="KW-0030">Aminoacyl-tRNA synthetase</keyword>
<evidence type="ECO:0000259" key="8">
    <source>
        <dbReference type="Pfam" id="PF00152"/>
    </source>
</evidence>
<dbReference type="EMBL" id="JAVRJZ010002314">
    <property type="protein sequence ID" value="KAK2701680.1"/>
    <property type="molecule type" value="Genomic_DNA"/>
</dbReference>
<keyword evidence="6" id="KW-0648">Protein biosynthesis</keyword>
<evidence type="ECO:0000256" key="6">
    <source>
        <dbReference type="ARBA" id="ARBA00022917"/>
    </source>
</evidence>
<keyword evidence="4" id="KW-0547">Nucleotide-binding</keyword>
<evidence type="ECO:0000256" key="5">
    <source>
        <dbReference type="ARBA" id="ARBA00022840"/>
    </source>
</evidence>
<dbReference type="InterPro" id="IPR004364">
    <property type="entry name" value="Aa-tRNA-synt_II"/>
</dbReference>
<evidence type="ECO:0000256" key="1">
    <source>
        <dbReference type="ARBA" id="ARBA00004496"/>
    </source>
</evidence>
<evidence type="ECO:0000256" key="4">
    <source>
        <dbReference type="ARBA" id="ARBA00022741"/>
    </source>
</evidence>
<sequence length="130" mass="15355">MPSQDLTKCAWIQEPLRIIFFKHRRCNEFYMKKCSDDLQLTESVDLLMPGVGEILGASMRKDNYDELIKAFIEKKIEPSTYYWYSDQRKFGSCAHGGYGLGLERFLMWILNLDHICDACLYPRILNRYKP</sequence>
<evidence type="ECO:0000313" key="9">
    <source>
        <dbReference type="EMBL" id="KAK2701680.1"/>
    </source>
</evidence>
<reference evidence="9" key="1">
    <citation type="submission" date="2023-07" db="EMBL/GenBank/DDBJ databases">
        <title>Chromosome-level genome assembly of Artemia franciscana.</title>
        <authorList>
            <person name="Jo E."/>
        </authorList>
    </citation>
    <scope>NUCLEOTIDE SEQUENCE</scope>
    <source>
        <tissue evidence="9">Whole body</tissue>
    </source>
</reference>
<keyword evidence="2" id="KW-0963">Cytoplasm</keyword>
<proteinExistence type="predicted"/>
<gene>
    <name evidence="9" type="ORF">QYM36_019673</name>
</gene>
<evidence type="ECO:0000256" key="3">
    <source>
        <dbReference type="ARBA" id="ARBA00022598"/>
    </source>
</evidence>
<evidence type="ECO:0000256" key="7">
    <source>
        <dbReference type="ARBA" id="ARBA00023146"/>
    </source>
</evidence>
<dbReference type="GO" id="GO:0006421">
    <property type="term" value="P:asparaginyl-tRNA aminoacylation"/>
    <property type="evidence" value="ECO:0007669"/>
    <property type="project" value="TreeGrafter"/>
</dbReference>
<protein>
    <recommendedName>
        <fullName evidence="8">Aminoacyl-tRNA synthetase class II (D/K/N) domain-containing protein</fullName>
    </recommendedName>
</protein>
<dbReference type="PANTHER" id="PTHR22594">
    <property type="entry name" value="ASPARTYL/LYSYL-TRNA SYNTHETASE"/>
    <property type="match status" value="1"/>
</dbReference>
<dbReference type="AlphaFoldDB" id="A0AA88H0Y3"/>
<feature type="domain" description="Aminoacyl-tRNA synthetase class II (D/K/N)" evidence="8">
    <location>
        <begin position="24"/>
        <end position="123"/>
    </location>
</feature>
<keyword evidence="10" id="KW-1185">Reference proteome</keyword>
<dbReference type="Gene3D" id="3.30.930.10">
    <property type="entry name" value="Bira Bifunctional Protein, Domain 2"/>
    <property type="match status" value="1"/>
</dbReference>
<dbReference type="GO" id="GO:0005524">
    <property type="term" value="F:ATP binding"/>
    <property type="evidence" value="ECO:0007669"/>
    <property type="project" value="UniProtKB-KW"/>
</dbReference>
<evidence type="ECO:0000256" key="2">
    <source>
        <dbReference type="ARBA" id="ARBA00022490"/>
    </source>
</evidence>
<name>A0AA88H0Y3_ARTSF</name>
<evidence type="ECO:0000313" key="10">
    <source>
        <dbReference type="Proteomes" id="UP001187531"/>
    </source>
</evidence>
<dbReference type="InterPro" id="IPR045864">
    <property type="entry name" value="aa-tRNA-synth_II/BPL/LPL"/>
</dbReference>
<dbReference type="GO" id="GO:0004816">
    <property type="term" value="F:asparagine-tRNA ligase activity"/>
    <property type="evidence" value="ECO:0007669"/>
    <property type="project" value="TreeGrafter"/>
</dbReference>
<dbReference type="SUPFAM" id="SSF55681">
    <property type="entry name" value="Class II aaRS and biotin synthetases"/>
    <property type="match status" value="1"/>
</dbReference>
<dbReference type="PANTHER" id="PTHR22594:SF16">
    <property type="entry name" value="ASPARAGINE--TRNA LIGASE, CYTOPLASMIC"/>
    <property type="match status" value="1"/>
</dbReference>
<keyword evidence="3" id="KW-0436">Ligase</keyword>
<dbReference type="Pfam" id="PF00152">
    <property type="entry name" value="tRNA-synt_2"/>
    <property type="match status" value="1"/>
</dbReference>
<keyword evidence="5" id="KW-0067">ATP-binding</keyword>
<dbReference type="GO" id="GO:0005737">
    <property type="term" value="C:cytoplasm"/>
    <property type="evidence" value="ECO:0007669"/>
    <property type="project" value="UniProtKB-SubCell"/>
</dbReference>
<comment type="subcellular location">
    <subcellularLocation>
        <location evidence="1">Cytoplasm</location>
    </subcellularLocation>
</comment>
<dbReference type="Proteomes" id="UP001187531">
    <property type="component" value="Unassembled WGS sequence"/>
</dbReference>
<comment type="caution">
    <text evidence="9">The sequence shown here is derived from an EMBL/GenBank/DDBJ whole genome shotgun (WGS) entry which is preliminary data.</text>
</comment>